<sequence>MREEEELLYSPKDLAWHSLGNGAYYRLLRVSPETGQFSIILKLDAGGMFAGHYHLGAGEFLMLKGELKYKDSTAKAGDWGYEPLGAVHADTNVDVETELLFIGYGPIAFTDENGNIAQVLDARLLSDVAEGKMEPVSFTVDA</sequence>
<dbReference type="InterPro" id="IPR025979">
    <property type="entry name" value="ChrR-like_cupin_dom"/>
</dbReference>
<evidence type="ECO:0000313" key="2">
    <source>
        <dbReference type="EMBL" id="KCZ89835.1"/>
    </source>
</evidence>
<dbReference type="Proteomes" id="UP000024816">
    <property type="component" value="Unassembled WGS sequence"/>
</dbReference>
<dbReference type="Pfam" id="PF12973">
    <property type="entry name" value="Cupin_7"/>
    <property type="match status" value="1"/>
</dbReference>
<dbReference type="SUPFAM" id="SSF51182">
    <property type="entry name" value="RmlC-like cupins"/>
    <property type="match status" value="1"/>
</dbReference>
<dbReference type="STRING" id="1280952.HJA_06272"/>
<proteinExistence type="predicted"/>
<accession>A0A059FGR7</accession>
<protein>
    <recommendedName>
        <fullName evidence="1">ChrR-like cupin domain-containing protein</fullName>
    </recommendedName>
</protein>
<dbReference type="RefSeq" id="WP_035579546.1">
    <property type="nucleotide sequence ID" value="NZ_ARYJ01000003.1"/>
</dbReference>
<comment type="caution">
    <text evidence="2">The sequence shown here is derived from an EMBL/GenBank/DDBJ whole genome shotgun (WGS) entry which is preliminary data.</text>
</comment>
<dbReference type="eggNOG" id="COG1917">
    <property type="taxonomic scope" value="Bacteria"/>
</dbReference>
<name>A0A059FGR7_9PROT</name>
<gene>
    <name evidence="2" type="ORF">HJA_06272</name>
</gene>
<dbReference type="InterPro" id="IPR011051">
    <property type="entry name" value="RmlC_Cupin_sf"/>
</dbReference>
<evidence type="ECO:0000313" key="3">
    <source>
        <dbReference type="Proteomes" id="UP000024816"/>
    </source>
</evidence>
<dbReference type="CDD" id="cd20302">
    <property type="entry name" value="cupin_DAD"/>
    <property type="match status" value="1"/>
</dbReference>
<organism evidence="2 3">
    <name type="scientific">Hyphomonas jannaschiana VP2</name>
    <dbReference type="NCBI Taxonomy" id="1280952"/>
    <lineage>
        <taxon>Bacteria</taxon>
        <taxon>Pseudomonadati</taxon>
        <taxon>Pseudomonadota</taxon>
        <taxon>Alphaproteobacteria</taxon>
        <taxon>Hyphomonadales</taxon>
        <taxon>Hyphomonadaceae</taxon>
        <taxon>Hyphomonas</taxon>
    </lineage>
</organism>
<dbReference type="Gene3D" id="2.60.120.10">
    <property type="entry name" value="Jelly Rolls"/>
    <property type="match status" value="1"/>
</dbReference>
<reference evidence="2 3" key="1">
    <citation type="journal article" date="2014" name="Antonie Van Leeuwenhoek">
        <title>Hyphomonas beringensis sp. nov. and Hyphomonas chukchiensis sp. nov., isolated from surface seawater of the Bering Sea and Chukchi Sea.</title>
        <authorList>
            <person name="Li C."/>
            <person name="Lai Q."/>
            <person name="Li G."/>
            <person name="Dong C."/>
            <person name="Wang J."/>
            <person name="Liao Y."/>
            <person name="Shao Z."/>
        </authorList>
    </citation>
    <scope>NUCLEOTIDE SEQUENCE [LARGE SCALE GENOMIC DNA]</scope>
    <source>
        <strain evidence="2 3">VP2</strain>
    </source>
</reference>
<dbReference type="InterPro" id="IPR014710">
    <property type="entry name" value="RmlC-like_jellyroll"/>
</dbReference>
<evidence type="ECO:0000259" key="1">
    <source>
        <dbReference type="Pfam" id="PF12973"/>
    </source>
</evidence>
<keyword evidence="3" id="KW-1185">Reference proteome</keyword>
<dbReference type="AlphaFoldDB" id="A0A059FGR7"/>
<dbReference type="EMBL" id="ARYJ01000003">
    <property type="protein sequence ID" value="KCZ89835.1"/>
    <property type="molecule type" value="Genomic_DNA"/>
</dbReference>
<feature type="domain" description="ChrR-like cupin" evidence="1">
    <location>
        <begin position="6"/>
        <end position="107"/>
    </location>
</feature>
<dbReference type="OrthoDB" id="9801227at2"/>
<dbReference type="PATRIC" id="fig|1280952.3.peg.1245"/>